<dbReference type="Gene3D" id="2.120.10.30">
    <property type="entry name" value="TolB, C-terminal domain"/>
    <property type="match status" value="1"/>
</dbReference>
<protein>
    <recommendedName>
        <fullName evidence="3">SMP-30/Gluconolactonase/LRE-like region domain-containing protein</fullName>
    </recommendedName>
</protein>
<sequence>MPRTLDDYIGGGGVTYCSSTSTCFPVTPPRTFKMPNGLARGADELIYVPATISGTISVYSLKPFDDNTEIPPTFILLDTINVGMPVDNLALDGNGDLWIPGFPDGVRLFKWVENPVRHKTPATIWKVNKIEGSYQMEKVLEDSEAEILNGITTVRHDVRTGRLFMGGE</sequence>
<dbReference type="PANTHER" id="PTHR11799">
    <property type="entry name" value="PARAOXONASE"/>
    <property type="match status" value="1"/>
</dbReference>
<comment type="caution">
    <text evidence="1">The sequence shown here is derived from an EMBL/GenBank/DDBJ whole genome shotgun (WGS) entry which is preliminary data.</text>
</comment>
<dbReference type="EMBL" id="JAKJXO020000010">
    <property type="protein sequence ID" value="KAL1599815.1"/>
    <property type="molecule type" value="Genomic_DNA"/>
</dbReference>
<evidence type="ECO:0008006" key="3">
    <source>
        <dbReference type="Google" id="ProtNLM"/>
    </source>
</evidence>
<proteinExistence type="predicted"/>
<gene>
    <name evidence="1" type="ORF">SLS60_007620</name>
</gene>
<reference evidence="1 2" key="1">
    <citation type="submission" date="2024-02" db="EMBL/GenBank/DDBJ databases">
        <title>De novo assembly and annotation of 12 fungi associated with fruit tree decline syndrome in Ontario, Canada.</title>
        <authorList>
            <person name="Sulman M."/>
            <person name="Ellouze W."/>
            <person name="Ilyukhin E."/>
        </authorList>
    </citation>
    <scope>NUCLEOTIDE SEQUENCE [LARGE SCALE GENOMIC DNA]</scope>
    <source>
        <strain evidence="1 2">M42-189</strain>
    </source>
</reference>
<dbReference type="InterPro" id="IPR051288">
    <property type="entry name" value="Serum_paraoxonase/arylesterase"/>
</dbReference>
<dbReference type="SUPFAM" id="SSF63829">
    <property type="entry name" value="Calcium-dependent phosphotriesterase"/>
    <property type="match status" value="1"/>
</dbReference>
<dbReference type="Proteomes" id="UP001521785">
    <property type="component" value="Unassembled WGS sequence"/>
</dbReference>
<keyword evidence="2" id="KW-1185">Reference proteome</keyword>
<dbReference type="InterPro" id="IPR011042">
    <property type="entry name" value="6-blade_b-propeller_TolB-like"/>
</dbReference>
<name>A0ABR3R5V6_9PLEO</name>
<accession>A0ABR3R5V6</accession>
<dbReference type="PANTHER" id="PTHR11799:SF20">
    <property type="entry name" value="SMP-30_GLUCONOLACTONASE_LRE-LIKE REGION DOMAIN-CONTAINING PROTEIN"/>
    <property type="match status" value="1"/>
</dbReference>
<evidence type="ECO:0000313" key="2">
    <source>
        <dbReference type="Proteomes" id="UP001521785"/>
    </source>
</evidence>
<organism evidence="1 2">
    <name type="scientific">Paraconiothyrium brasiliense</name>
    <dbReference type="NCBI Taxonomy" id="300254"/>
    <lineage>
        <taxon>Eukaryota</taxon>
        <taxon>Fungi</taxon>
        <taxon>Dikarya</taxon>
        <taxon>Ascomycota</taxon>
        <taxon>Pezizomycotina</taxon>
        <taxon>Dothideomycetes</taxon>
        <taxon>Pleosporomycetidae</taxon>
        <taxon>Pleosporales</taxon>
        <taxon>Massarineae</taxon>
        <taxon>Didymosphaeriaceae</taxon>
        <taxon>Paraconiothyrium</taxon>
    </lineage>
</organism>
<evidence type="ECO:0000313" key="1">
    <source>
        <dbReference type="EMBL" id="KAL1599815.1"/>
    </source>
</evidence>